<dbReference type="KEGG" id="scs:Sta7437_0321"/>
<protein>
    <recommendedName>
        <fullName evidence="3">DUF4359 domain-containing protein</fullName>
    </recommendedName>
</protein>
<dbReference type="HOGENOM" id="CLU_153663_1_0_3"/>
<evidence type="ECO:0008006" key="3">
    <source>
        <dbReference type="Google" id="ProtNLM"/>
    </source>
</evidence>
<accession>K9XN26</accession>
<evidence type="ECO:0000313" key="2">
    <source>
        <dbReference type="Proteomes" id="UP000010473"/>
    </source>
</evidence>
<dbReference type="eggNOG" id="ENOG5032S45">
    <property type="taxonomic scope" value="Bacteria"/>
</dbReference>
<name>K9XN26_STAC7</name>
<organism evidence="1 2">
    <name type="scientific">Stanieria cyanosphaera (strain ATCC 29371 / PCC 7437)</name>
    <dbReference type="NCBI Taxonomy" id="111780"/>
    <lineage>
        <taxon>Bacteria</taxon>
        <taxon>Bacillati</taxon>
        <taxon>Cyanobacteriota</taxon>
        <taxon>Cyanophyceae</taxon>
        <taxon>Pleurocapsales</taxon>
        <taxon>Dermocarpellaceae</taxon>
        <taxon>Stanieria</taxon>
    </lineage>
</organism>
<evidence type="ECO:0000313" key="1">
    <source>
        <dbReference type="EMBL" id="AFZ33933.1"/>
    </source>
</evidence>
<dbReference type="RefSeq" id="WP_015191606.1">
    <property type="nucleotide sequence ID" value="NC_019748.1"/>
</dbReference>
<proteinExistence type="predicted"/>
<dbReference type="Pfam" id="PF14271">
    <property type="entry name" value="DUF4359"/>
    <property type="match status" value="1"/>
</dbReference>
<dbReference type="OrthoDB" id="573423at2"/>
<dbReference type="STRING" id="111780.Sta7437_0321"/>
<gene>
    <name evidence="1" type="ordered locus">Sta7437_0321</name>
</gene>
<dbReference type="InterPro" id="IPR025578">
    <property type="entry name" value="DUF4359"/>
</dbReference>
<reference evidence="2" key="1">
    <citation type="journal article" date="2013" name="Proc. Natl. Acad. Sci. U.S.A.">
        <title>Improving the coverage of the cyanobacterial phylum using diversity-driven genome sequencing.</title>
        <authorList>
            <person name="Shih P.M."/>
            <person name="Wu D."/>
            <person name="Latifi A."/>
            <person name="Axen S.D."/>
            <person name="Fewer D.P."/>
            <person name="Talla E."/>
            <person name="Calteau A."/>
            <person name="Cai F."/>
            <person name="Tandeau de Marsac N."/>
            <person name="Rippka R."/>
            <person name="Herdman M."/>
            <person name="Sivonen K."/>
            <person name="Coursin T."/>
            <person name="Laurent T."/>
            <person name="Goodwin L."/>
            <person name="Nolan M."/>
            <person name="Davenport K.W."/>
            <person name="Han C.S."/>
            <person name="Rubin E.M."/>
            <person name="Eisen J.A."/>
            <person name="Woyke T."/>
            <person name="Gugger M."/>
            <person name="Kerfeld C.A."/>
        </authorList>
    </citation>
    <scope>NUCLEOTIDE SEQUENCE [LARGE SCALE GENOMIC DNA]</scope>
    <source>
        <strain evidence="2">ATCC 29371 / PCC 7437</strain>
    </source>
</reference>
<sequence length="123" mass="14020">MNILKLIFGTTLIGISVIMVATNPDHDSYQEFAADTLNIYLKEQICTQVSQQLGNFLQSHCLLLVDTTRPHLSKIVAQNTQRYNFILFSIYQTDLSVSSTLPEYHVSTIGILENFYIYQAEQI</sequence>
<dbReference type="AlphaFoldDB" id="K9XN26"/>
<dbReference type="Proteomes" id="UP000010473">
    <property type="component" value="Chromosome"/>
</dbReference>
<keyword evidence="2" id="KW-1185">Reference proteome</keyword>
<dbReference type="EMBL" id="CP003653">
    <property type="protein sequence ID" value="AFZ33933.1"/>
    <property type="molecule type" value="Genomic_DNA"/>
</dbReference>